<proteinExistence type="predicted"/>
<dbReference type="PANTHER" id="PTHR46114">
    <property type="entry name" value="APPLE DOMAIN-CONTAINING PROTEIN"/>
    <property type="match status" value="1"/>
</dbReference>
<protein>
    <submittedName>
        <fullName evidence="2">Uncharacterized protein</fullName>
    </submittedName>
</protein>
<dbReference type="PANTHER" id="PTHR46114:SF2">
    <property type="entry name" value="CULLIN N-TERMINAL DOMAIN-CONTAINING PROTEIN"/>
    <property type="match status" value="1"/>
</dbReference>
<name>A0A4Y2RSV6_ARAVE</name>
<comment type="caution">
    <text evidence="2">The sequence shown here is derived from an EMBL/GenBank/DDBJ whole genome shotgun (WGS) entry which is preliminary data.</text>
</comment>
<organism evidence="2 3">
    <name type="scientific">Araneus ventricosus</name>
    <name type="common">Orbweaver spider</name>
    <name type="synonym">Epeira ventricosa</name>
    <dbReference type="NCBI Taxonomy" id="182803"/>
    <lineage>
        <taxon>Eukaryota</taxon>
        <taxon>Metazoa</taxon>
        <taxon>Ecdysozoa</taxon>
        <taxon>Arthropoda</taxon>
        <taxon>Chelicerata</taxon>
        <taxon>Arachnida</taxon>
        <taxon>Araneae</taxon>
        <taxon>Araneomorphae</taxon>
        <taxon>Entelegynae</taxon>
        <taxon>Araneoidea</taxon>
        <taxon>Araneidae</taxon>
        <taxon>Araneus</taxon>
    </lineage>
</organism>
<dbReference type="OrthoDB" id="8063408at2759"/>
<evidence type="ECO:0000313" key="1">
    <source>
        <dbReference type="EMBL" id="GBN78940.1"/>
    </source>
</evidence>
<keyword evidence="3" id="KW-1185">Reference proteome</keyword>
<sequence>MDKTGDGFNFLKTKFPRLSEAKIKEGIFVGPQIIQLFKDSTLMKHLNRKGKRAWLAFKNASMLAEYWWSLVRKTSTSWGSPSIGEYGCPNPEVPRDLYSLPVYPPLCLLISVDPFHPSTASEGALHEKLLPLCFLHLIDSQNPRVLAKRGDPLDGWCTVSPRCSNSAGVLIVWLVC</sequence>
<evidence type="ECO:0000313" key="2">
    <source>
        <dbReference type="EMBL" id="GBN78944.1"/>
    </source>
</evidence>
<reference evidence="2 3" key="1">
    <citation type="journal article" date="2019" name="Sci. Rep.">
        <title>Orb-weaving spider Araneus ventricosus genome elucidates the spidroin gene catalogue.</title>
        <authorList>
            <person name="Kono N."/>
            <person name="Nakamura H."/>
            <person name="Ohtoshi R."/>
            <person name="Moran D.A.P."/>
            <person name="Shinohara A."/>
            <person name="Yoshida Y."/>
            <person name="Fujiwara M."/>
            <person name="Mori M."/>
            <person name="Tomita M."/>
            <person name="Arakawa K."/>
        </authorList>
    </citation>
    <scope>NUCLEOTIDE SEQUENCE [LARGE SCALE GENOMIC DNA]</scope>
</reference>
<dbReference type="Proteomes" id="UP000499080">
    <property type="component" value="Unassembled WGS sequence"/>
</dbReference>
<dbReference type="AlphaFoldDB" id="A0A4Y2RSV6"/>
<dbReference type="EMBL" id="BGPR01018354">
    <property type="protein sequence ID" value="GBN78940.1"/>
    <property type="molecule type" value="Genomic_DNA"/>
</dbReference>
<gene>
    <name evidence="2" type="ORF">AVEN_50736_1</name>
    <name evidence="1" type="ORF">AVEN_83359_1</name>
</gene>
<evidence type="ECO:0000313" key="3">
    <source>
        <dbReference type="Proteomes" id="UP000499080"/>
    </source>
</evidence>
<dbReference type="EMBL" id="BGPR01018355">
    <property type="protein sequence ID" value="GBN78944.1"/>
    <property type="molecule type" value="Genomic_DNA"/>
</dbReference>
<accession>A0A4Y2RSV6</accession>